<proteinExistence type="predicted"/>
<evidence type="ECO:0000256" key="1">
    <source>
        <dbReference type="SAM" id="SignalP"/>
    </source>
</evidence>
<dbReference type="Proteomes" id="UP000887565">
    <property type="component" value="Unplaced"/>
</dbReference>
<organism evidence="2 3">
    <name type="scientific">Romanomermis culicivorax</name>
    <name type="common">Nematode worm</name>
    <dbReference type="NCBI Taxonomy" id="13658"/>
    <lineage>
        <taxon>Eukaryota</taxon>
        <taxon>Metazoa</taxon>
        <taxon>Ecdysozoa</taxon>
        <taxon>Nematoda</taxon>
        <taxon>Enoplea</taxon>
        <taxon>Dorylaimia</taxon>
        <taxon>Mermithida</taxon>
        <taxon>Mermithoidea</taxon>
        <taxon>Mermithidae</taxon>
        <taxon>Romanomermis</taxon>
    </lineage>
</organism>
<accession>A0A915IA20</accession>
<sequence>MADVIPFQTIWSIVALCSTISLAGGYSPSNGRLCDKFSLACQNRYETWNQVNNSRAIRRDNGAIPSLHELNTVYYCHAFRPTYRVRCGLVNEPRSRGKRFDATSVNRLTYDIETRENVCEHYKEYYRVNCSVNGGENDTVRSYCDLYRELCNTLQEDKISMMPSKIHHVAHNVATDDDLSTIEHPEILKIVESGGKLTLAPTTAGRPTTTTTEKPSGFRFGLKVPVLSKRKKLDRKKKKNRKNSIMTRQDQNPYFCSYFEGRCRSTNAYDAGLLLEILTPTDFPFADVKIFTFCGNGLELALLCTSSMQIGVDAIRVDSG</sequence>
<keyword evidence="2" id="KW-1185">Reference proteome</keyword>
<reference evidence="3" key="1">
    <citation type="submission" date="2022-11" db="UniProtKB">
        <authorList>
            <consortium name="WormBaseParasite"/>
        </authorList>
    </citation>
    <scope>IDENTIFICATION</scope>
</reference>
<protein>
    <submittedName>
        <fullName evidence="3">Uncharacterized protein</fullName>
    </submittedName>
</protein>
<keyword evidence="1" id="KW-0732">Signal</keyword>
<dbReference type="AlphaFoldDB" id="A0A915IA20"/>
<name>A0A915IA20_ROMCU</name>
<feature type="chain" id="PRO_5038069016" evidence="1">
    <location>
        <begin position="26"/>
        <end position="320"/>
    </location>
</feature>
<evidence type="ECO:0000313" key="2">
    <source>
        <dbReference type="Proteomes" id="UP000887565"/>
    </source>
</evidence>
<dbReference type="WBParaSite" id="nRc.2.0.1.t10717-RA">
    <property type="protein sequence ID" value="nRc.2.0.1.t10717-RA"/>
    <property type="gene ID" value="nRc.2.0.1.g10717"/>
</dbReference>
<evidence type="ECO:0000313" key="3">
    <source>
        <dbReference type="WBParaSite" id="nRc.2.0.1.t10717-RA"/>
    </source>
</evidence>
<feature type="signal peptide" evidence="1">
    <location>
        <begin position="1"/>
        <end position="25"/>
    </location>
</feature>